<accession>A0A433CZL9</accession>
<dbReference type="SMART" id="SM00465">
    <property type="entry name" value="GIYc"/>
    <property type="match status" value="1"/>
</dbReference>
<dbReference type="InterPro" id="IPR000305">
    <property type="entry name" value="GIY-YIG_endonuc"/>
</dbReference>
<dbReference type="PROSITE" id="PS50164">
    <property type="entry name" value="GIY_YIG"/>
    <property type="match status" value="1"/>
</dbReference>
<evidence type="ECO:0000313" key="2">
    <source>
        <dbReference type="EMBL" id="RUP44029.1"/>
    </source>
</evidence>
<evidence type="ECO:0000313" key="3">
    <source>
        <dbReference type="Proteomes" id="UP000268093"/>
    </source>
</evidence>
<keyword evidence="3" id="KW-1185">Reference proteome</keyword>
<dbReference type="Pfam" id="PF01541">
    <property type="entry name" value="GIY-YIG"/>
    <property type="match status" value="1"/>
</dbReference>
<name>A0A433CZL9_9FUNG</name>
<comment type="caution">
    <text evidence="2">The sequence shown here is derived from an EMBL/GenBank/DDBJ whole genome shotgun (WGS) entry which is preliminary data.</text>
</comment>
<feature type="domain" description="GIY-YIG" evidence="1">
    <location>
        <begin position="134"/>
        <end position="216"/>
    </location>
</feature>
<proteinExistence type="predicted"/>
<dbReference type="SUPFAM" id="SSF82771">
    <property type="entry name" value="GIY-YIG endonuclease"/>
    <property type="match status" value="1"/>
</dbReference>
<dbReference type="Gene3D" id="3.40.1440.10">
    <property type="entry name" value="GIY-YIG endonuclease"/>
    <property type="match status" value="1"/>
</dbReference>
<organism evidence="2 3">
    <name type="scientific">Jimgerdemannia flammicorona</name>
    <dbReference type="NCBI Taxonomy" id="994334"/>
    <lineage>
        <taxon>Eukaryota</taxon>
        <taxon>Fungi</taxon>
        <taxon>Fungi incertae sedis</taxon>
        <taxon>Mucoromycota</taxon>
        <taxon>Mucoromycotina</taxon>
        <taxon>Endogonomycetes</taxon>
        <taxon>Endogonales</taxon>
        <taxon>Endogonaceae</taxon>
        <taxon>Jimgerdemannia</taxon>
    </lineage>
</organism>
<dbReference type="AlphaFoldDB" id="A0A433CZL9"/>
<dbReference type="InterPro" id="IPR035901">
    <property type="entry name" value="GIY-YIG_endonuc_sf"/>
</dbReference>
<dbReference type="InterPro" id="IPR006350">
    <property type="entry name" value="Intron_endoG1"/>
</dbReference>
<reference evidence="2 3" key="1">
    <citation type="journal article" date="2018" name="New Phytol.">
        <title>Phylogenomics of Endogonaceae and evolution of mycorrhizas within Mucoromycota.</title>
        <authorList>
            <person name="Chang Y."/>
            <person name="Desiro A."/>
            <person name="Na H."/>
            <person name="Sandor L."/>
            <person name="Lipzen A."/>
            <person name="Clum A."/>
            <person name="Barry K."/>
            <person name="Grigoriev I.V."/>
            <person name="Martin F.M."/>
            <person name="Stajich J.E."/>
            <person name="Smith M.E."/>
            <person name="Bonito G."/>
            <person name="Spatafora J.W."/>
        </authorList>
    </citation>
    <scope>NUCLEOTIDE SEQUENCE [LARGE SCALE GENOMIC DNA]</scope>
    <source>
        <strain evidence="2 3">GMNB39</strain>
    </source>
</reference>
<protein>
    <recommendedName>
        <fullName evidence="1">GIY-YIG domain-containing protein</fullName>
    </recommendedName>
</protein>
<dbReference type="GO" id="GO:0004519">
    <property type="term" value="F:endonuclease activity"/>
    <property type="evidence" value="ECO:0007669"/>
    <property type="project" value="InterPro"/>
</dbReference>
<dbReference type="Proteomes" id="UP000268093">
    <property type="component" value="Unassembled WGS sequence"/>
</dbReference>
<dbReference type="EMBL" id="RBNI01009771">
    <property type="protein sequence ID" value="RUP44029.1"/>
    <property type="molecule type" value="Genomic_DNA"/>
</dbReference>
<sequence length="264" mass="29460">MEDDVMSLNLVWITHITTMPPGRQGDNGPASRGYFINLDSHRAKHHNYGGPRVVLPSFNNCSGYYFPSSKPFWYPYDVKLVPLLSGTRYYSTTKGPGPGRGNPMGNFSQLPCAVSFNNLHVTESLKAAREALRDLSGIYCIANEVTGAIYIGSSVDLRERFSDHIIDQDTNRHLQNAINHYGLDNFVFSVIEFVDNDQLITREQFKKGHEVPLEVRAKISANNGRAVGVTVYDLEGNIVAQFPSHTAAAEWLGVIDRLLLKLFV</sequence>
<evidence type="ECO:0000259" key="1">
    <source>
        <dbReference type="PROSITE" id="PS50164"/>
    </source>
</evidence>
<gene>
    <name evidence="2" type="ORF">BC936DRAFT_150038</name>
</gene>
<dbReference type="NCBIfam" id="TIGR01453">
    <property type="entry name" value="grpIintron_endo"/>
    <property type="match status" value="1"/>
</dbReference>